<dbReference type="CDD" id="cd01201">
    <property type="entry name" value="PH_BEACH"/>
    <property type="match status" value="1"/>
</dbReference>
<gene>
    <name evidence="6" type="ORF">Sradi_2461200</name>
</gene>
<evidence type="ECO:0000259" key="5">
    <source>
        <dbReference type="PROSITE" id="PS51783"/>
    </source>
</evidence>
<keyword evidence="1 3" id="KW-0853">WD repeat</keyword>
<dbReference type="InterPro" id="IPR001680">
    <property type="entry name" value="WD40_rpt"/>
</dbReference>
<protein>
    <submittedName>
        <fullName evidence="6">BEACH domain-containing protein B</fullName>
    </submittedName>
</protein>
<name>A0AAW2SIW9_SESRA</name>
<reference evidence="6" key="1">
    <citation type="submission" date="2020-06" db="EMBL/GenBank/DDBJ databases">
        <authorList>
            <person name="Li T."/>
            <person name="Hu X."/>
            <person name="Zhang T."/>
            <person name="Song X."/>
            <person name="Zhang H."/>
            <person name="Dai N."/>
            <person name="Sheng W."/>
            <person name="Hou X."/>
            <person name="Wei L."/>
        </authorList>
    </citation>
    <scope>NUCLEOTIDE SEQUENCE</scope>
    <source>
        <strain evidence="6">G02</strain>
        <tissue evidence="6">Leaf</tissue>
    </source>
</reference>
<dbReference type="SMART" id="SM00320">
    <property type="entry name" value="WD40"/>
    <property type="match status" value="2"/>
</dbReference>
<dbReference type="PROSITE" id="PS50294">
    <property type="entry name" value="WD_REPEATS_REGION"/>
    <property type="match status" value="1"/>
</dbReference>
<dbReference type="AlphaFoldDB" id="A0AAW2SIW9"/>
<dbReference type="InterPro" id="IPR036322">
    <property type="entry name" value="WD40_repeat_dom_sf"/>
</dbReference>
<evidence type="ECO:0000313" key="6">
    <source>
        <dbReference type="EMBL" id="KAL0392384.1"/>
    </source>
</evidence>
<dbReference type="PROSITE" id="PS00678">
    <property type="entry name" value="WD_REPEATS_1"/>
    <property type="match status" value="1"/>
</dbReference>
<dbReference type="EMBL" id="JACGWJ010000010">
    <property type="protein sequence ID" value="KAL0392384.1"/>
    <property type="molecule type" value="Genomic_DNA"/>
</dbReference>
<dbReference type="Pfam" id="PF02138">
    <property type="entry name" value="Beach"/>
    <property type="match status" value="1"/>
</dbReference>
<dbReference type="CDD" id="cd06071">
    <property type="entry name" value="Beach"/>
    <property type="match status" value="1"/>
</dbReference>
<dbReference type="SMART" id="SM01026">
    <property type="entry name" value="Beach"/>
    <property type="match status" value="1"/>
</dbReference>
<evidence type="ECO:0000259" key="4">
    <source>
        <dbReference type="PROSITE" id="PS50197"/>
    </source>
</evidence>
<dbReference type="InterPro" id="IPR011993">
    <property type="entry name" value="PH-like_dom_sf"/>
</dbReference>
<dbReference type="SUPFAM" id="SSF81837">
    <property type="entry name" value="BEACH domain"/>
    <property type="match status" value="1"/>
</dbReference>
<dbReference type="Gene3D" id="1.10.1540.10">
    <property type="entry name" value="BEACH domain"/>
    <property type="match status" value="2"/>
</dbReference>
<reference evidence="6" key="2">
    <citation type="journal article" date="2024" name="Plant">
        <title>Genomic evolution and insights into agronomic trait innovations of Sesamum species.</title>
        <authorList>
            <person name="Miao H."/>
            <person name="Wang L."/>
            <person name="Qu L."/>
            <person name="Liu H."/>
            <person name="Sun Y."/>
            <person name="Le M."/>
            <person name="Wang Q."/>
            <person name="Wei S."/>
            <person name="Zheng Y."/>
            <person name="Lin W."/>
            <person name="Duan Y."/>
            <person name="Cao H."/>
            <person name="Xiong S."/>
            <person name="Wang X."/>
            <person name="Wei L."/>
            <person name="Li C."/>
            <person name="Ma Q."/>
            <person name="Ju M."/>
            <person name="Zhao R."/>
            <person name="Li G."/>
            <person name="Mu C."/>
            <person name="Tian Q."/>
            <person name="Mei H."/>
            <person name="Zhang T."/>
            <person name="Gao T."/>
            <person name="Zhang H."/>
        </authorList>
    </citation>
    <scope>NUCLEOTIDE SEQUENCE</scope>
    <source>
        <strain evidence="6">G02</strain>
    </source>
</reference>
<feature type="domain" description="BEACH" evidence="4">
    <location>
        <begin position="93"/>
        <end position="400"/>
    </location>
</feature>
<dbReference type="InterPro" id="IPR019775">
    <property type="entry name" value="WD40_repeat_CS"/>
</dbReference>
<dbReference type="InterPro" id="IPR036372">
    <property type="entry name" value="BEACH_dom_sf"/>
</dbReference>
<feature type="repeat" description="WD" evidence="3">
    <location>
        <begin position="451"/>
        <end position="484"/>
    </location>
</feature>
<sequence length="663" mass="74474">MEIPCVLVTPKRKLAGRLAIMKKILRFFGEYLVEGTGGSSVLRTFYSSGSLITALLNTLEDLRGRNNDRKQHKSIKRHRCWNISKIKAVHWTRYLLRYTAIEIFFVNSMAPIFLNFASQKDAKDVGRRSYNDLTQYPVFPWVLADYSSETLDLKKSSTFRDLSKPVGALDPKRFQVFEDRYHNFVDLDIPSFYYGSHYSSMGIVLFYLLRLEPFTALHRSLQGGKFDHADRLFQSIESTFKNCLSNTSDVKELIPEFFYMPEFLINSNLYHFGVKQDGEPIADVCLPPWAKAANIFYYLTYEGAVDLDNMEDDLQRSAIEDQIANFGQTPIQIFRKKHPRRGPPIPIAHPLRFAPGSISLTSVVPSKQFYFSSDSGGNFTFSGSQEPFFGIGSDVLSPCKIRSPLVDNFDLGAECFATLQTPSENFLISCGNWENSFQVSSLNDGRMVQSVRHHKDVVSCIAVTADGSILATGSYDTTVMVWEVLRVRGTEKRSRNTRIEIPWKDSIIADTPFHILCGHDDVITCLYANDLSLHLYSINGRHISTAESNGRLSCLALSSCGDFLVCGGDQGQIIIIILTVDVDIECSHPGLSEVPSFSASDAGFTWYHNFLAAVWALWSQSGDFIAAAAQVLDSPHSSSRKSLVHGLQILRILLLVQLDLGQR</sequence>
<dbReference type="Pfam" id="PF20426">
    <property type="entry name" value="NBCH_WD40"/>
    <property type="match status" value="1"/>
</dbReference>
<dbReference type="InterPro" id="IPR050865">
    <property type="entry name" value="BEACH_Domain"/>
</dbReference>
<dbReference type="PANTHER" id="PTHR13743">
    <property type="entry name" value="BEIGE/BEACH-RELATED"/>
    <property type="match status" value="1"/>
</dbReference>
<dbReference type="PROSITE" id="PS50197">
    <property type="entry name" value="BEACH"/>
    <property type="match status" value="1"/>
</dbReference>
<dbReference type="Gene3D" id="2.30.29.30">
    <property type="entry name" value="Pleckstrin-homology domain (PH domain)/Phosphotyrosine-binding domain (PTB)"/>
    <property type="match status" value="1"/>
</dbReference>
<dbReference type="Gene3D" id="2.130.10.10">
    <property type="entry name" value="YVTN repeat-like/Quinoprotein amine dehydrogenase"/>
    <property type="match status" value="1"/>
</dbReference>
<dbReference type="PROSITE" id="PS50082">
    <property type="entry name" value="WD_REPEATS_2"/>
    <property type="match status" value="1"/>
</dbReference>
<dbReference type="SUPFAM" id="SSF50729">
    <property type="entry name" value="PH domain-like"/>
    <property type="match status" value="1"/>
</dbReference>
<evidence type="ECO:0000256" key="1">
    <source>
        <dbReference type="ARBA" id="ARBA00022574"/>
    </source>
</evidence>
<feature type="domain" description="BEACH-type PH" evidence="5">
    <location>
        <begin position="1"/>
        <end position="130"/>
    </location>
</feature>
<comment type="caution">
    <text evidence="6">The sequence shown here is derived from an EMBL/GenBank/DDBJ whole genome shotgun (WGS) entry which is preliminary data.</text>
</comment>
<dbReference type="InterPro" id="IPR000409">
    <property type="entry name" value="BEACH_dom"/>
</dbReference>
<keyword evidence="2" id="KW-0677">Repeat</keyword>
<proteinExistence type="predicted"/>
<dbReference type="SUPFAM" id="SSF50978">
    <property type="entry name" value="WD40 repeat-like"/>
    <property type="match status" value="1"/>
</dbReference>
<dbReference type="PROSITE" id="PS51783">
    <property type="entry name" value="PH_BEACH"/>
    <property type="match status" value="1"/>
</dbReference>
<organism evidence="6">
    <name type="scientific">Sesamum radiatum</name>
    <name type="common">Black benniseed</name>
    <dbReference type="NCBI Taxonomy" id="300843"/>
    <lineage>
        <taxon>Eukaryota</taxon>
        <taxon>Viridiplantae</taxon>
        <taxon>Streptophyta</taxon>
        <taxon>Embryophyta</taxon>
        <taxon>Tracheophyta</taxon>
        <taxon>Spermatophyta</taxon>
        <taxon>Magnoliopsida</taxon>
        <taxon>eudicotyledons</taxon>
        <taxon>Gunneridae</taxon>
        <taxon>Pentapetalae</taxon>
        <taxon>asterids</taxon>
        <taxon>lamiids</taxon>
        <taxon>Lamiales</taxon>
        <taxon>Pedaliaceae</taxon>
        <taxon>Sesamum</taxon>
    </lineage>
</organism>
<dbReference type="InterPro" id="IPR023362">
    <property type="entry name" value="PH-BEACH_dom"/>
</dbReference>
<dbReference type="PANTHER" id="PTHR13743:SF112">
    <property type="entry name" value="BEACH DOMAIN-CONTAINING PROTEIN"/>
    <property type="match status" value="1"/>
</dbReference>
<evidence type="ECO:0000256" key="2">
    <source>
        <dbReference type="ARBA" id="ARBA00022737"/>
    </source>
</evidence>
<evidence type="ECO:0000256" key="3">
    <source>
        <dbReference type="PROSITE-ProRule" id="PRU00221"/>
    </source>
</evidence>
<dbReference type="InterPro" id="IPR046851">
    <property type="entry name" value="NBCH_WD40"/>
</dbReference>
<dbReference type="InterPro" id="IPR015943">
    <property type="entry name" value="WD40/YVTN_repeat-like_dom_sf"/>
</dbReference>
<accession>A0AAW2SIW9</accession>